<proteinExistence type="predicted"/>
<dbReference type="AlphaFoldDB" id="A0A8H6FFX5"/>
<evidence type="ECO:0000256" key="1">
    <source>
        <dbReference type="SAM" id="MobiDB-lite"/>
    </source>
</evidence>
<feature type="compositionally biased region" description="Low complexity" evidence="1">
    <location>
        <begin position="123"/>
        <end position="139"/>
    </location>
</feature>
<protein>
    <submittedName>
        <fullName evidence="2">Uncharacterized protein</fullName>
    </submittedName>
</protein>
<dbReference type="OrthoDB" id="10579542at2759"/>
<organism evidence="2 3">
    <name type="scientific">Letharia columbiana</name>
    <dbReference type="NCBI Taxonomy" id="112416"/>
    <lineage>
        <taxon>Eukaryota</taxon>
        <taxon>Fungi</taxon>
        <taxon>Dikarya</taxon>
        <taxon>Ascomycota</taxon>
        <taxon>Pezizomycotina</taxon>
        <taxon>Lecanoromycetes</taxon>
        <taxon>OSLEUM clade</taxon>
        <taxon>Lecanoromycetidae</taxon>
        <taxon>Lecanorales</taxon>
        <taxon>Lecanorineae</taxon>
        <taxon>Parmeliaceae</taxon>
        <taxon>Letharia</taxon>
    </lineage>
</organism>
<evidence type="ECO:0000313" key="2">
    <source>
        <dbReference type="EMBL" id="KAF6226656.1"/>
    </source>
</evidence>
<gene>
    <name evidence="2" type="ORF">HO173_012402</name>
</gene>
<dbReference type="RefSeq" id="XP_037158807.1">
    <property type="nucleotide sequence ID" value="XM_037314271.1"/>
</dbReference>
<accession>A0A8H6FFX5</accession>
<reference evidence="2 3" key="1">
    <citation type="journal article" date="2020" name="Genomics">
        <title>Complete, high-quality genomes from long-read metagenomic sequencing of two wolf lichen thalli reveals enigmatic genome architecture.</title>
        <authorList>
            <person name="McKenzie S.K."/>
            <person name="Walston R.F."/>
            <person name="Allen J.L."/>
        </authorList>
    </citation>
    <scope>NUCLEOTIDE SEQUENCE [LARGE SCALE GENOMIC DNA]</scope>
    <source>
        <strain evidence="2">WasteWater2</strain>
    </source>
</reference>
<sequence length="217" mass="24382">MSRDTGHRYSHAGRRVTRKMLVLSRKVANLLHPSGSMAVVTKRTGQRFSLISRADYQATLAPQGVPASQRESEVSVQLVGFHVVCGFCDGFVVRNGVIRNCAHQRDSSSSMSDHSRERGQGAVRSRTSVPSRSPRRTTTAADNISNLVLRTSDAARKTHVRRTDETRVSHCLDEDTVTETDNSVGSDGNDQSRCNPETLMQDWREWSERWERRVKSR</sequence>
<evidence type="ECO:0000313" key="3">
    <source>
        <dbReference type="Proteomes" id="UP000578531"/>
    </source>
</evidence>
<dbReference type="EMBL" id="JACCJC010000090">
    <property type="protein sequence ID" value="KAF6226656.1"/>
    <property type="molecule type" value="Genomic_DNA"/>
</dbReference>
<dbReference type="Proteomes" id="UP000578531">
    <property type="component" value="Unassembled WGS sequence"/>
</dbReference>
<keyword evidence="3" id="KW-1185">Reference proteome</keyword>
<dbReference type="GeneID" id="59294036"/>
<name>A0A8H6FFX5_9LECA</name>
<comment type="caution">
    <text evidence="2">The sequence shown here is derived from an EMBL/GenBank/DDBJ whole genome shotgun (WGS) entry which is preliminary data.</text>
</comment>
<feature type="region of interest" description="Disordered" evidence="1">
    <location>
        <begin position="104"/>
        <end position="143"/>
    </location>
</feature>